<keyword evidence="2" id="KW-1185">Reference proteome</keyword>
<organism evidence="1 2">
    <name type="scientific">Steinernema hermaphroditum</name>
    <dbReference type="NCBI Taxonomy" id="289476"/>
    <lineage>
        <taxon>Eukaryota</taxon>
        <taxon>Metazoa</taxon>
        <taxon>Ecdysozoa</taxon>
        <taxon>Nematoda</taxon>
        <taxon>Chromadorea</taxon>
        <taxon>Rhabditida</taxon>
        <taxon>Tylenchina</taxon>
        <taxon>Panagrolaimomorpha</taxon>
        <taxon>Strongyloidoidea</taxon>
        <taxon>Steinernematidae</taxon>
        <taxon>Steinernema</taxon>
    </lineage>
</organism>
<protein>
    <submittedName>
        <fullName evidence="1">Uncharacterized protein</fullName>
    </submittedName>
</protein>
<dbReference type="AlphaFoldDB" id="A0AA39IGW2"/>
<comment type="caution">
    <text evidence="1">The sequence shown here is derived from an EMBL/GenBank/DDBJ whole genome shotgun (WGS) entry which is preliminary data.</text>
</comment>
<sequence>MESVPVAFVDHLAELLGKITLDKCANRFTNVVWERTLELHKTNRWTIDLYIRKSSDGWNVLFRSYFPNELWMDVQYTAGSVFIGVLNQYSHNFFSQQATNIQRLTLKEVDRSEDYELLVKLIAMENLEECEIHNFDRKLNFIAVEACVVKWKANEQFRFYLTSSGAYSKQEIEPLFREADEDGFYALIVEGRTSRYAGLRLGQRRKERYTSCGSWLFE</sequence>
<dbReference type="EMBL" id="JAUCMV010000001">
    <property type="protein sequence ID" value="KAK0423014.1"/>
    <property type="molecule type" value="Genomic_DNA"/>
</dbReference>
<proteinExistence type="predicted"/>
<accession>A0AA39IGW2</accession>
<evidence type="ECO:0000313" key="2">
    <source>
        <dbReference type="Proteomes" id="UP001175271"/>
    </source>
</evidence>
<gene>
    <name evidence="1" type="ORF">QR680_007925</name>
</gene>
<reference evidence="1" key="1">
    <citation type="submission" date="2023-06" db="EMBL/GenBank/DDBJ databases">
        <title>Genomic analysis of the entomopathogenic nematode Steinernema hermaphroditum.</title>
        <authorList>
            <person name="Schwarz E.M."/>
            <person name="Heppert J.K."/>
            <person name="Baniya A."/>
            <person name="Schwartz H.T."/>
            <person name="Tan C.-H."/>
            <person name="Antoshechkin I."/>
            <person name="Sternberg P.W."/>
            <person name="Goodrich-Blair H."/>
            <person name="Dillman A.R."/>
        </authorList>
    </citation>
    <scope>NUCLEOTIDE SEQUENCE</scope>
    <source>
        <strain evidence="1">PS9179</strain>
        <tissue evidence="1">Whole animal</tissue>
    </source>
</reference>
<dbReference type="Proteomes" id="UP001175271">
    <property type="component" value="Unassembled WGS sequence"/>
</dbReference>
<evidence type="ECO:0000313" key="1">
    <source>
        <dbReference type="EMBL" id="KAK0423014.1"/>
    </source>
</evidence>
<name>A0AA39IGW2_9BILA</name>